<dbReference type="AlphaFoldDB" id="A0A507DP98"/>
<dbReference type="SUPFAM" id="SSF52047">
    <property type="entry name" value="RNI-like"/>
    <property type="match status" value="1"/>
</dbReference>
<dbReference type="Gene3D" id="3.80.10.10">
    <property type="entry name" value="Ribonuclease Inhibitor"/>
    <property type="match status" value="1"/>
</dbReference>
<accession>A0A507DP98</accession>
<name>A0A507DP98_9FUNG</name>
<proteinExistence type="predicted"/>
<dbReference type="Proteomes" id="UP000317494">
    <property type="component" value="Unassembled WGS sequence"/>
</dbReference>
<evidence type="ECO:0000256" key="1">
    <source>
        <dbReference type="SAM" id="MobiDB-lite"/>
    </source>
</evidence>
<gene>
    <name evidence="2" type="ORF">SeMB42_g00725</name>
</gene>
<dbReference type="InterPro" id="IPR032675">
    <property type="entry name" value="LRR_dom_sf"/>
</dbReference>
<dbReference type="VEuPathDB" id="FungiDB:SeMB42_g00725"/>
<protein>
    <submittedName>
        <fullName evidence="2">Uncharacterized protein</fullName>
    </submittedName>
</protein>
<evidence type="ECO:0000313" key="2">
    <source>
        <dbReference type="EMBL" id="TPX53539.1"/>
    </source>
</evidence>
<dbReference type="EMBL" id="QEAN01000015">
    <property type="protein sequence ID" value="TPX53539.1"/>
    <property type="molecule type" value="Genomic_DNA"/>
</dbReference>
<comment type="caution">
    <text evidence="2">The sequence shown here is derived from an EMBL/GenBank/DDBJ whole genome shotgun (WGS) entry which is preliminary data.</text>
</comment>
<feature type="region of interest" description="Disordered" evidence="1">
    <location>
        <begin position="32"/>
        <end position="51"/>
    </location>
</feature>
<reference evidence="2 3" key="1">
    <citation type="journal article" date="2019" name="Sci. Rep.">
        <title>Comparative genomics of chytrid fungi reveal insights into the obligate biotrophic and pathogenic lifestyle of Synchytrium endobioticum.</title>
        <authorList>
            <person name="van de Vossenberg B.T.L.H."/>
            <person name="Warris S."/>
            <person name="Nguyen H.D.T."/>
            <person name="van Gent-Pelzer M.P.E."/>
            <person name="Joly D.L."/>
            <person name="van de Geest H.C."/>
            <person name="Bonants P.J.M."/>
            <person name="Smith D.S."/>
            <person name="Levesque C.A."/>
            <person name="van der Lee T.A.J."/>
        </authorList>
    </citation>
    <scope>NUCLEOTIDE SEQUENCE [LARGE SCALE GENOMIC DNA]</scope>
    <source>
        <strain evidence="2 3">MB42</strain>
    </source>
</reference>
<organism evidence="2 3">
    <name type="scientific">Synchytrium endobioticum</name>
    <dbReference type="NCBI Taxonomy" id="286115"/>
    <lineage>
        <taxon>Eukaryota</taxon>
        <taxon>Fungi</taxon>
        <taxon>Fungi incertae sedis</taxon>
        <taxon>Chytridiomycota</taxon>
        <taxon>Chytridiomycota incertae sedis</taxon>
        <taxon>Chytridiomycetes</taxon>
        <taxon>Synchytriales</taxon>
        <taxon>Synchytriaceae</taxon>
        <taxon>Synchytrium</taxon>
    </lineage>
</organism>
<sequence length="552" mass="61514">MKSLLRNSASIDDIDEHDRSRVTRHTVDGCRWLPLSDTGEPSTDDGNKGDAGGSAIIMADGARDGPTLYALSLSHSLLKVLHTNTNRVWRHNKDDRADAAHVIRHAISALENGSSYTDRHLIIRTTNTNINPCAATDEADTFANSGNHDDPETASNDTITFSSMNIDPPNDLAIERRTIHLPPELLSIVFSNFTKSRTSETQSTLAKCARVSHAWYIEASRALWSEPLIQTHQQLGSLTRSLMIAQANLERPREQRLAVPAMRKLDLSKVCLHDWEGAFTLTRALCWRSSLSWSLTDVRIRADQIGEEALWRLLRRGQKVESLMISGLLCAGQSPRNQEQFRAALARVNTLVLENMRPRRRGINFADSFIISSLDLALLRLDLSGGRGLVDDKAVKAIAAKCFNLQGLWLSETVVGDVGIKLLGQNCKQLKTLSLNLTGTSATDITINLLATSQPYLKGVWFNKGRAGIPDRALVSESISNLITKRGSQLHDLAIAHWGLYDTIINLIAEKCTDLRRLWLDAEIRNNFTTREFGIERPMGYIAEDWRIHGLY</sequence>
<evidence type="ECO:0000313" key="3">
    <source>
        <dbReference type="Proteomes" id="UP000317494"/>
    </source>
</evidence>
<keyword evidence="3" id="KW-1185">Reference proteome</keyword>